<evidence type="ECO:0000256" key="7">
    <source>
        <dbReference type="ARBA" id="ARBA00023209"/>
    </source>
</evidence>
<dbReference type="AlphaFoldDB" id="A0A151ACG0"/>
<keyword evidence="1" id="KW-1003">Cell membrane</keyword>
<dbReference type="GO" id="GO:0004609">
    <property type="term" value="F:phosphatidylserine decarboxylase activity"/>
    <property type="evidence" value="ECO:0007669"/>
    <property type="project" value="UniProtKB-EC"/>
</dbReference>
<dbReference type="NCBIfam" id="NF038088">
    <property type="entry name" value="anchor_synt_D"/>
    <property type="match status" value="1"/>
</dbReference>
<evidence type="ECO:0000256" key="4">
    <source>
        <dbReference type="ARBA" id="ARBA00023098"/>
    </source>
</evidence>
<evidence type="ECO:0000256" key="6">
    <source>
        <dbReference type="ARBA" id="ARBA00023145"/>
    </source>
</evidence>
<dbReference type="PANTHER" id="PTHR35809">
    <property type="entry name" value="ARCHAETIDYLSERINE DECARBOXYLASE PROENZYME-RELATED"/>
    <property type="match status" value="1"/>
</dbReference>
<keyword evidence="12" id="KW-0812">Transmembrane</keyword>
<evidence type="ECO:0000256" key="9">
    <source>
        <dbReference type="ARBA" id="ARBA00023264"/>
    </source>
</evidence>
<organism evidence="13 14">
    <name type="scientific">Halalkalicoccus paucihalophilus</name>
    <dbReference type="NCBI Taxonomy" id="1008153"/>
    <lineage>
        <taxon>Archaea</taxon>
        <taxon>Methanobacteriati</taxon>
        <taxon>Methanobacteriota</taxon>
        <taxon>Stenosarchaea group</taxon>
        <taxon>Halobacteria</taxon>
        <taxon>Halobacteriales</taxon>
        <taxon>Halococcaceae</taxon>
        <taxon>Halalkalicoccus</taxon>
    </lineage>
</organism>
<accession>A0A151ACG0</accession>
<evidence type="ECO:0000256" key="11">
    <source>
        <dbReference type="SAM" id="MobiDB-lite"/>
    </source>
</evidence>
<feature type="region of interest" description="Disordered" evidence="11">
    <location>
        <begin position="184"/>
        <end position="221"/>
    </location>
</feature>
<keyword evidence="5 12" id="KW-0472">Membrane</keyword>
<name>A0A151ACG0_9EURY</name>
<keyword evidence="3" id="KW-0210">Decarboxylase</keyword>
<dbReference type="OrthoDB" id="50255at2157"/>
<protein>
    <submittedName>
        <fullName evidence="13">Phosphatidylserine decarboxylase proenzyme</fullName>
        <ecNumber evidence="13">4.1.1.65</ecNumber>
    </submittedName>
</protein>
<keyword evidence="9" id="KW-1208">Phospholipid metabolism</keyword>
<dbReference type="Pfam" id="PF02666">
    <property type="entry name" value="PS_Dcarbxylase"/>
    <property type="match status" value="1"/>
</dbReference>
<evidence type="ECO:0000256" key="10">
    <source>
        <dbReference type="ARBA" id="ARBA00023317"/>
    </source>
</evidence>
<sequence length="221" mass="24299">MKFASGVWWYAVPLLLLAFPAFIVSPTLGGLFVIGAAFTLFFFRDPERTPPFTGIVSPADGTVSEIRTEGDQLRVCIFMNVHDVHVVRAPDDGTVKRVEHESGGYRPAFSKESDRNEKVHVGFEDSEVTLIAGAFARRITPYVEEGDEVERAERLGHIAFGSRVDVLLPPEIHYADLRIERGEKVTAGETKIASPPGANDEWEWPESADEAENAGNAEAAD</sequence>
<reference evidence="13 14" key="1">
    <citation type="submission" date="2016-02" db="EMBL/GenBank/DDBJ databases">
        <title>Genome sequence of Halalkalicoccus paucihalophilus DSM 24557.</title>
        <authorList>
            <person name="Poehlein A."/>
            <person name="Daniel R."/>
        </authorList>
    </citation>
    <scope>NUCLEOTIDE SEQUENCE [LARGE SCALE GENOMIC DNA]</scope>
    <source>
        <strain evidence="13 14">DSM 24557</strain>
    </source>
</reference>
<gene>
    <name evidence="13" type="primary">psd</name>
    <name evidence="13" type="ORF">HAPAU_20480</name>
</gene>
<keyword evidence="2" id="KW-0444">Lipid biosynthesis</keyword>
<evidence type="ECO:0000256" key="1">
    <source>
        <dbReference type="ARBA" id="ARBA00022475"/>
    </source>
</evidence>
<dbReference type="EMBL" id="LTAZ01000005">
    <property type="protein sequence ID" value="KYH25378.1"/>
    <property type="molecule type" value="Genomic_DNA"/>
</dbReference>
<dbReference type="GO" id="GO:0008654">
    <property type="term" value="P:phospholipid biosynthetic process"/>
    <property type="evidence" value="ECO:0007669"/>
    <property type="project" value="UniProtKB-KW"/>
</dbReference>
<evidence type="ECO:0000256" key="12">
    <source>
        <dbReference type="SAM" id="Phobius"/>
    </source>
</evidence>
<keyword evidence="14" id="KW-1185">Reference proteome</keyword>
<evidence type="ECO:0000256" key="2">
    <source>
        <dbReference type="ARBA" id="ARBA00022516"/>
    </source>
</evidence>
<dbReference type="NCBIfam" id="NF003683">
    <property type="entry name" value="PRK05305.2-3"/>
    <property type="match status" value="1"/>
</dbReference>
<evidence type="ECO:0000256" key="3">
    <source>
        <dbReference type="ARBA" id="ARBA00022793"/>
    </source>
</evidence>
<dbReference type="InterPro" id="IPR033175">
    <property type="entry name" value="PSD-A"/>
</dbReference>
<keyword evidence="6" id="KW-0865">Zymogen</keyword>
<dbReference type="PATRIC" id="fig|1008153.3.peg.2082"/>
<dbReference type="EC" id="4.1.1.65" evidence="13"/>
<keyword evidence="4" id="KW-0443">Lipid metabolism</keyword>
<proteinExistence type="predicted"/>
<evidence type="ECO:0000256" key="8">
    <source>
        <dbReference type="ARBA" id="ARBA00023239"/>
    </source>
</evidence>
<feature type="transmembrane region" description="Helical" evidence="12">
    <location>
        <begin position="12"/>
        <end position="43"/>
    </location>
</feature>
<dbReference type="Proteomes" id="UP000075321">
    <property type="component" value="Unassembled WGS sequence"/>
</dbReference>
<evidence type="ECO:0000256" key="5">
    <source>
        <dbReference type="ARBA" id="ARBA00023136"/>
    </source>
</evidence>
<dbReference type="RefSeq" id="WP_066382132.1">
    <property type="nucleotide sequence ID" value="NZ_LTAZ01000005.1"/>
</dbReference>
<evidence type="ECO:0000313" key="14">
    <source>
        <dbReference type="Proteomes" id="UP000075321"/>
    </source>
</evidence>
<comment type="caution">
    <text evidence="13">The sequence shown here is derived from an EMBL/GenBank/DDBJ whole genome shotgun (WGS) entry which is preliminary data.</text>
</comment>
<keyword evidence="8 13" id="KW-0456">Lyase</keyword>
<evidence type="ECO:0000313" key="13">
    <source>
        <dbReference type="EMBL" id="KYH25378.1"/>
    </source>
</evidence>
<keyword evidence="12" id="KW-1133">Transmembrane helix</keyword>
<keyword evidence="7" id="KW-0594">Phospholipid biosynthesis</keyword>
<feature type="compositionally biased region" description="Acidic residues" evidence="11">
    <location>
        <begin position="200"/>
        <end position="212"/>
    </location>
</feature>
<dbReference type="PANTHER" id="PTHR35809:SF1">
    <property type="entry name" value="ARCHAETIDYLSERINE DECARBOXYLASE PROENZYME-RELATED"/>
    <property type="match status" value="1"/>
</dbReference>
<dbReference type="InterPro" id="IPR003817">
    <property type="entry name" value="PS_Dcarbxylase"/>
</dbReference>
<keyword evidence="10" id="KW-0670">Pyruvate</keyword>